<feature type="transmembrane region" description="Helical" evidence="2">
    <location>
        <begin position="118"/>
        <end position="139"/>
    </location>
</feature>
<comment type="caution">
    <text evidence="3">The sequence shown here is derived from an EMBL/GenBank/DDBJ whole genome shotgun (WGS) entry which is preliminary data.</text>
</comment>
<feature type="transmembrane region" description="Helical" evidence="2">
    <location>
        <begin position="12"/>
        <end position="33"/>
    </location>
</feature>
<evidence type="ECO:0000313" key="3">
    <source>
        <dbReference type="EMBL" id="KAI3558633.1"/>
    </source>
</evidence>
<dbReference type="Proteomes" id="UP001056436">
    <property type="component" value="Unassembled WGS sequence"/>
</dbReference>
<evidence type="ECO:0008006" key="5">
    <source>
        <dbReference type="Google" id="ProtNLM"/>
    </source>
</evidence>
<keyword evidence="2" id="KW-0812">Transmembrane</keyword>
<dbReference type="EMBL" id="SDAQ01000003">
    <property type="protein sequence ID" value="KAI3558633.1"/>
    <property type="molecule type" value="Genomic_DNA"/>
</dbReference>
<keyword evidence="4" id="KW-1185">Reference proteome</keyword>
<feature type="transmembrane region" description="Helical" evidence="2">
    <location>
        <begin position="53"/>
        <end position="77"/>
    </location>
</feature>
<accession>A0A9Q0B9N4</accession>
<evidence type="ECO:0000256" key="1">
    <source>
        <dbReference type="SAM" id="MobiDB-lite"/>
    </source>
</evidence>
<dbReference type="PANTHER" id="PTHR33048">
    <property type="entry name" value="PTH11-LIKE INTEGRAL MEMBRANE PROTEIN (AFU_ORTHOLOGUE AFUA_5G11245)"/>
    <property type="match status" value="1"/>
</dbReference>
<sequence>MDNTLPSSTIRAIASLVVLFVLATTFLALRIYARVSALRSWRLGTDDYLILSAWVLFTCMIYLRVALLSASTFAGILNVPKYSKISKAAGVMSNIAWALSKTSFAFTLMRLMTGKLRWMLWFIIFSMNLFIALWLPFFLNPCGPGGPEPCWPREMSVPFGIFVNDTLSTLFIWESAEISATIMATSIPMLRKLAVNISTRYSSRGSSENTMLSVFQRQLRIAGLSNDAENQHADQPTNYTGASSTNYSRA</sequence>
<organism evidence="3 4">
    <name type="scientific">Colletotrichum abscissum</name>
    <dbReference type="NCBI Taxonomy" id="1671311"/>
    <lineage>
        <taxon>Eukaryota</taxon>
        <taxon>Fungi</taxon>
        <taxon>Dikarya</taxon>
        <taxon>Ascomycota</taxon>
        <taxon>Pezizomycotina</taxon>
        <taxon>Sordariomycetes</taxon>
        <taxon>Hypocreomycetidae</taxon>
        <taxon>Glomerellales</taxon>
        <taxon>Glomerellaceae</taxon>
        <taxon>Colletotrichum</taxon>
        <taxon>Colletotrichum acutatum species complex</taxon>
    </lineage>
</organism>
<reference evidence="3" key="1">
    <citation type="submission" date="2019-01" db="EMBL/GenBank/DDBJ databases">
        <title>Colletotrichum abscissum LGMF1257.</title>
        <authorList>
            <person name="Baroncelli R."/>
        </authorList>
    </citation>
    <scope>NUCLEOTIDE SEQUENCE</scope>
    <source>
        <strain evidence="3">Ca142</strain>
    </source>
</reference>
<protein>
    <recommendedName>
        <fullName evidence="5">Integral membrane protein</fullName>
    </recommendedName>
</protein>
<gene>
    <name evidence="3" type="ORF">CABS02_01248</name>
</gene>
<name>A0A9Q0B9N4_9PEZI</name>
<dbReference type="OrthoDB" id="10339635at2759"/>
<feature type="region of interest" description="Disordered" evidence="1">
    <location>
        <begin position="226"/>
        <end position="250"/>
    </location>
</feature>
<dbReference type="AlphaFoldDB" id="A0A9Q0B9N4"/>
<dbReference type="PANTHER" id="PTHR33048:SF42">
    <property type="entry name" value="INTEGRAL MEMBRANE PROTEIN"/>
    <property type="match status" value="1"/>
</dbReference>
<keyword evidence="2" id="KW-0472">Membrane</keyword>
<evidence type="ECO:0000256" key="2">
    <source>
        <dbReference type="SAM" id="Phobius"/>
    </source>
</evidence>
<keyword evidence="2" id="KW-1133">Transmembrane helix</keyword>
<proteinExistence type="predicted"/>
<feature type="compositionally biased region" description="Polar residues" evidence="1">
    <location>
        <begin position="233"/>
        <end position="250"/>
    </location>
</feature>
<dbReference type="InterPro" id="IPR052337">
    <property type="entry name" value="SAT4-like"/>
</dbReference>
<evidence type="ECO:0000313" key="4">
    <source>
        <dbReference type="Proteomes" id="UP001056436"/>
    </source>
</evidence>